<dbReference type="InterPro" id="IPR013766">
    <property type="entry name" value="Thioredoxin_domain"/>
</dbReference>
<accession>A0A6C0RE25</accession>
<proteinExistence type="predicted"/>
<keyword evidence="2" id="KW-0201">Cytochrome c-type biogenesis</keyword>
<dbReference type="PANTHER" id="PTHR42852">
    <property type="entry name" value="THIOL:DISULFIDE INTERCHANGE PROTEIN DSBE"/>
    <property type="match status" value="1"/>
</dbReference>
<dbReference type="Pfam" id="PF14289">
    <property type="entry name" value="DUF4369"/>
    <property type="match status" value="1"/>
</dbReference>
<dbReference type="PROSITE" id="PS00194">
    <property type="entry name" value="THIOREDOXIN_1"/>
    <property type="match status" value="1"/>
</dbReference>
<evidence type="ECO:0000313" key="7">
    <source>
        <dbReference type="Proteomes" id="UP000474630"/>
    </source>
</evidence>
<evidence type="ECO:0000256" key="2">
    <source>
        <dbReference type="ARBA" id="ARBA00022748"/>
    </source>
</evidence>
<dbReference type="AlphaFoldDB" id="A0A6C0RE25"/>
<dbReference type="EMBL" id="CP048409">
    <property type="protein sequence ID" value="QIA08794.1"/>
    <property type="molecule type" value="Genomic_DNA"/>
</dbReference>
<dbReference type="Proteomes" id="UP000474630">
    <property type="component" value="Chromosome"/>
</dbReference>
<feature type="domain" description="Thioredoxin" evidence="5">
    <location>
        <begin position="234"/>
        <end position="372"/>
    </location>
</feature>
<dbReference type="Gene3D" id="3.40.30.10">
    <property type="entry name" value="Glutaredoxin"/>
    <property type="match status" value="1"/>
</dbReference>
<dbReference type="InterPro" id="IPR025380">
    <property type="entry name" value="DUF4369"/>
</dbReference>
<organism evidence="6 7">
    <name type="scientific">Draconibacterium halophilum</name>
    <dbReference type="NCBI Taxonomy" id="2706887"/>
    <lineage>
        <taxon>Bacteria</taxon>
        <taxon>Pseudomonadati</taxon>
        <taxon>Bacteroidota</taxon>
        <taxon>Bacteroidia</taxon>
        <taxon>Marinilabiliales</taxon>
        <taxon>Prolixibacteraceae</taxon>
        <taxon>Draconibacterium</taxon>
    </lineage>
</organism>
<protein>
    <submittedName>
        <fullName evidence="6">AhpC/TSA family protein</fullName>
    </submittedName>
</protein>
<dbReference type="PROSITE" id="PS51352">
    <property type="entry name" value="THIOREDOXIN_2"/>
    <property type="match status" value="1"/>
</dbReference>
<evidence type="ECO:0000259" key="5">
    <source>
        <dbReference type="PROSITE" id="PS51352"/>
    </source>
</evidence>
<dbReference type="KEGG" id="drc:G0Q07_14170"/>
<dbReference type="InterPro" id="IPR017937">
    <property type="entry name" value="Thioredoxin_CS"/>
</dbReference>
<evidence type="ECO:0000256" key="4">
    <source>
        <dbReference type="ARBA" id="ARBA00023284"/>
    </source>
</evidence>
<evidence type="ECO:0000313" key="6">
    <source>
        <dbReference type="EMBL" id="QIA08794.1"/>
    </source>
</evidence>
<dbReference type="Pfam" id="PF13905">
    <property type="entry name" value="Thioredoxin_8"/>
    <property type="match status" value="1"/>
</dbReference>
<sequence length="372" mass="42804">MRNISFKLFVLSILILFLINCQKPDGFIIKGYLTNADGKKVYITQRGGGLSSGSKVELLDSCIVKNGKFQFHGNLDEPNYYSVLVENTKGWKHFILDCNSMLTIDGNADSIWKATISGSADNKLLDSLKIELTSLYKTNKEIWDSIRVARKQKDEIRIKELYAERALLDKEILNHRINFIRKHPDSFESLIQLSIIYDDGRNEENTIELFDIISDKLKQHSVGKEIHYQLFELKDFLSQPVSFTQPDTTGELISTDSFKGNYLLIEFWASWCGPCRAENPNLKEAYNKFNKKGFEIIAVSLDTKKQNWINAIREDNLNWIHVSDLKGWKNEIAQKYVITSVPSNLLLDKDGNIIAKDLKGEKLYKKITELYE</sequence>
<comment type="subcellular location">
    <subcellularLocation>
        <location evidence="1">Cell envelope</location>
    </subcellularLocation>
</comment>
<name>A0A6C0RE25_9BACT</name>
<dbReference type="PANTHER" id="PTHR42852:SF6">
    <property type="entry name" value="THIOL:DISULFIDE INTERCHANGE PROTEIN DSBE"/>
    <property type="match status" value="1"/>
</dbReference>
<dbReference type="GO" id="GO:0017004">
    <property type="term" value="P:cytochrome complex assembly"/>
    <property type="evidence" value="ECO:0007669"/>
    <property type="project" value="UniProtKB-KW"/>
</dbReference>
<evidence type="ECO:0000256" key="1">
    <source>
        <dbReference type="ARBA" id="ARBA00004196"/>
    </source>
</evidence>
<dbReference type="SUPFAM" id="SSF52833">
    <property type="entry name" value="Thioredoxin-like"/>
    <property type="match status" value="1"/>
</dbReference>
<keyword evidence="3" id="KW-1015">Disulfide bond</keyword>
<dbReference type="InterPro" id="IPR012336">
    <property type="entry name" value="Thioredoxin-like_fold"/>
</dbReference>
<dbReference type="RefSeq" id="WP_163347240.1">
    <property type="nucleotide sequence ID" value="NZ_CP048409.1"/>
</dbReference>
<dbReference type="InterPro" id="IPR050553">
    <property type="entry name" value="Thioredoxin_ResA/DsbE_sf"/>
</dbReference>
<dbReference type="CDD" id="cd02966">
    <property type="entry name" value="TlpA_like_family"/>
    <property type="match status" value="1"/>
</dbReference>
<dbReference type="InterPro" id="IPR036249">
    <property type="entry name" value="Thioredoxin-like_sf"/>
</dbReference>
<gene>
    <name evidence="6" type="ORF">G0Q07_14170</name>
</gene>
<evidence type="ECO:0000256" key="3">
    <source>
        <dbReference type="ARBA" id="ARBA00023157"/>
    </source>
</evidence>
<dbReference type="GO" id="GO:0030313">
    <property type="term" value="C:cell envelope"/>
    <property type="evidence" value="ECO:0007669"/>
    <property type="project" value="UniProtKB-SubCell"/>
</dbReference>
<keyword evidence="7" id="KW-1185">Reference proteome</keyword>
<keyword evidence="4" id="KW-0676">Redox-active center</keyword>
<reference evidence="6 7" key="1">
    <citation type="submission" date="2020-02" db="EMBL/GenBank/DDBJ databases">
        <title>Genome sequencing for Draconibacterium sp. strain M1.</title>
        <authorList>
            <person name="Park S.-J."/>
        </authorList>
    </citation>
    <scope>NUCLEOTIDE SEQUENCE [LARGE SCALE GENOMIC DNA]</scope>
    <source>
        <strain evidence="6 7">M1</strain>
    </source>
</reference>